<name>A0ABT7Z132_9ACTN</name>
<evidence type="ECO:0000256" key="2">
    <source>
        <dbReference type="SAM" id="Phobius"/>
    </source>
</evidence>
<dbReference type="Proteomes" id="UP001174050">
    <property type="component" value="Unassembled WGS sequence"/>
</dbReference>
<sequence length="215" mass="22907">MSADRQISALLKQIATQDVAVVTSQFFHASRAATLAHVAEYYGFEYAEACREGHNMQTLSVYLTRDPSPAAREREAATIAAHPRAGNGGTAPGLQPGTLKPTAEAEEAVARLTDLITFDVRTQMAGARRMGVAWAGVAVMVVTLLIVGMYVGAIAGGAALAAFLAGAVKFSDMRRERIGRRLEEAGFVPVVDEAGRRRFVRPGRQLPGHANPFAS</sequence>
<protein>
    <recommendedName>
        <fullName evidence="5">Integrase</fullName>
    </recommendedName>
</protein>
<keyword evidence="2" id="KW-0812">Transmembrane</keyword>
<feature type="region of interest" description="Disordered" evidence="1">
    <location>
        <begin position="80"/>
        <end position="99"/>
    </location>
</feature>
<reference evidence="3" key="1">
    <citation type="submission" date="2023-06" db="EMBL/GenBank/DDBJ databases">
        <title>WGS-Sequencing of Streptomyces ficellus isolate 21 collected from sand in Gara Djebilet Iron Mine in Algeria.</title>
        <authorList>
            <person name="Zegers G.P."/>
            <person name="Gomez A."/>
            <person name="Gueddou A."/>
            <person name="Zahara A.F."/>
            <person name="Worth M."/>
            <person name="Sevigny J.L."/>
            <person name="Tisa L."/>
        </authorList>
    </citation>
    <scope>NUCLEOTIDE SEQUENCE</scope>
    <source>
        <strain evidence="3">AS11</strain>
    </source>
</reference>
<evidence type="ECO:0000313" key="4">
    <source>
        <dbReference type="Proteomes" id="UP001174050"/>
    </source>
</evidence>
<dbReference type="EMBL" id="JAUEPL010000003">
    <property type="protein sequence ID" value="MDN3293170.1"/>
    <property type="molecule type" value="Genomic_DNA"/>
</dbReference>
<keyword evidence="2" id="KW-0472">Membrane</keyword>
<evidence type="ECO:0000256" key="1">
    <source>
        <dbReference type="SAM" id="MobiDB-lite"/>
    </source>
</evidence>
<evidence type="ECO:0000313" key="3">
    <source>
        <dbReference type="EMBL" id="MDN3293170.1"/>
    </source>
</evidence>
<feature type="transmembrane region" description="Helical" evidence="2">
    <location>
        <begin position="131"/>
        <end position="147"/>
    </location>
</feature>
<keyword evidence="2" id="KW-1133">Transmembrane helix</keyword>
<organism evidence="3 4">
    <name type="scientific">Streptomyces ficellus</name>
    <dbReference type="NCBI Taxonomy" id="1977088"/>
    <lineage>
        <taxon>Bacteria</taxon>
        <taxon>Bacillati</taxon>
        <taxon>Actinomycetota</taxon>
        <taxon>Actinomycetes</taxon>
        <taxon>Kitasatosporales</taxon>
        <taxon>Streptomycetaceae</taxon>
        <taxon>Streptomyces</taxon>
    </lineage>
</organism>
<accession>A0ABT7Z132</accession>
<proteinExistence type="predicted"/>
<evidence type="ECO:0008006" key="5">
    <source>
        <dbReference type="Google" id="ProtNLM"/>
    </source>
</evidence>
<keyword evidence="4" id="KW-1185">Reference proteome</keyword>
<feature type="transmembrane region" description="Helical" evidence="2">
    <location>
        <begin position="153"/>
        <end position="171"/>
    </location>
</feature>
<gene>
    <name evidence="3" type="ORF">QWM81_03725</name>
</gene>
<dbReference type="RefSeq" id="WP_290110004.1">
    <property type="nucleotide sequence ID" value="NZ_JAUEPL010000003.1"/>
</dbReference>
<comment type="caution">
    <text evidence="3">The sequence shown here is derived from an EMBL/GenBank/DDBJ whole genome shotgun (WGS) entry which is preliminary data.</text>
</comment>